<organism evidence="1 2">
    <name type="scientific">Mycena indigotica</name>
    <dbReference type="NCBI Taxonomy" id="2126181"/>
    <lineage>
        <taxon>Eukaryota</taxon>
        <taxon>Fungi</taxon>
        <taxon>Dikarya</taxon>
        <taxon>Basidiomycota</taxon>
        <taxon>Agaricomycotina</taxon>
        <taxon>Agaricomycetes</taxon>
        <taxon>Agaricomycetidae</taxon>
        <taxon>Agaricales</taxon>
        <taxon>Marasmiineae</taxon>
        <taxon>Mycenaceae</taxon>
        <taxon>Mycena</taxon>
    </lineage>
</organism>
<dbReference type="EMBL" id="JACAZF010000004">
    <property type="protein sequence ID" value="KAF7306779.1"/>
    <property type="molecule type" value="Genomic_DNA"/>
</dbReference>
<dbReference type="RefSeq" id="XP_037221798.1">
    <property type="nucleotide sequence ID" value="XM_037361506.1"/>
</dbReference>
<name>A0A8H6W5Q4_9AGAR</name>
<dbReference type="GeneID" id="59344022"/>
<accession>A0A8H6W5Q4</accession>
<dbReference type="Proteomes" id="UP000636479">
    <property type="component" value="Unassembled WGS sequence"/>
</dbReference>
<gene>
    <name evidence="1" type="ORF">MIND_00469600</name>
</gene>
<sequence length="285" mass="32180">MTIVHSAWRRLKSMSKYEKYSEADYAANVYNVFRSPAIRASTYKVQCNVSLPQPTQTAKLTAEAIRILGAKQATPDCLVLVPARSLRSLSNGMNSHFKVLSRHPTIANCGTASKLSSFRYQSTPLAVLPDAPTFQFVSSIWEDKKPVHHMLNDAYRQNRMATAGAARHLHSHHVHAPIFGLIWASGTVRAHVDWCSASKDDNNSPPVVYSAPYQKGGARESDSEDELFYEWQLERAGHIIEVFFLCEHIDEWTINGFKERIVRGVGELVERMRERRTVRGRGLVI</sequence>
<evidence type="ECO:0000313" key="2">
    <source>
        <dbReference type="Proteomes" id="UP000636479"/>
    </source>
</evidence>
<evidence type="ECO:0000313" key="1">
    <source>
        <dbReference type="EMBL" id="KAF7306779.1"/>
    </source>
</evidence>
<keyword evidence="2" id="KW-1185">Reference proteome</keyword>
<reference evidence="1" key="1">
    <citation type="submission" date="2020-05" db="EMBL/GenBank/DDBJ databases">
        <title>Mycena genomes resolve the evolution of fungal bioluminescence.</title>
        <authorList>
            <person name="Tsai I.J."/>
        </authorList>
    </citation>
    <scope>NUCLEOTIDE SEQUENCE</scope>
    <source>
        <strain evidence="1">171206Taipei</strain>
    </source>
</reference>
<protein>
    <submittedName>
        <fullName evidence="1">Uncharacterized protein</fullName>
    </submittedName>
</protein>
<comment type="caution">
    <text evidence="1">The sequence shown here is derived from an EMBL/GenBank/DDBJ whole genome shotgun (WGS) entry which is preliminary data.</text>
</comment>
<dbReference type="AlphaFoldDB" id="A0A8H6W5Q4"/>
<dbReference type="OrthoDB" id="3261881at2759"/>
<proteinExistence type="predicted"/>